<dbReference type="AlphaFoldDB" id="T0MAG8"/>
<dbReference type="HOGENOM" id="CLU_178987_2_2_1"/>
<evidence type="ECO:0000256" key="3">
    <source>
        <dbReference type="ARBA" id="ARBA00023274"/>
    </source>
</evidence>
<reference evidence="4 5" key="1">
    <citation type="journal article" date="2013" name="BMC Genomics">
        <title>Genome sequencing and comparative genomics of honey bee microsporidia, Nosema apis reveal novel insights into host-parasite interactions.</title>
        <authorList>
            <person name="Chen Yp."/>
            <person name="Pettis J.S."/>
            <person name="Zhao Y."/>
            <person name="Liu X."/>
            <person name="Tallon L.J."/>
            <person name="Sadzewicz L.D."/>
            <person name="Li R."/>
            <person name="Zheng H."/>
            <person name="Huang S."/>
            <person name="Zhang X."/>
            <person name="Hamilton M.C."/>
            <person name="Pernal S.F."/>
            <person name="Melathopoulos A.P."/>
            <person name="Yan X."/>
            <person name="Evans J.D."/>
        </authorList>
    </citation>
    <scope>NUCLEOTIDE SEQUENCE [LARGE SCALE GENOMIC DNA]</scope>
    <source>
        <strain evidence="4 5">BRL 01</strain>
    </source>
</reference>
<dbReference type="Pfam" id="PF01200">
    <property type="entry name" value="Ribosomal_S28e"/>
    <property type="match status" value="1"/>
</dbReference>
<dbReference type="SUPFAM" id="SSF50249">
    <property type="entry name" value="Nucleic acid-binding proteins"/>
    <property type="match status" value="1"/>
</dbReference>
<keyword evidence="2 4" id="KW-0689">Ribosomal protein</keyword>
<dbReference type="InterPro" id="IPR012340">
    <property type="entry name" value="NA-bd_OB-fold"/>
</dbReference>
<dbReference type="GO" id="GO:0003735">
    <property type="term" value="F:structural constituent of ribosome"/>
    <property type="evidence" value="ECO:0007669"/>
    <property type="project" value="InterPro"/>
</dbReference>
<evidence type="ECO:0000313" key="4">
    <source>
        <dbReference type="EMBL" id="EQB60381.1"/>
    </source>
</evidence>
<protein>
    <submittedName>
        <fullName evidence="4">30s ribosomal protein s28e</fullName>
    </submittedName>
</protein>
<dbReference type="PANTHER" id="PTHR10769">
    <property type="entry name" value="40S RIBOSOMAL PROTEIN S28"/>
    <property type="match status" value="1"/>
</dbReference>
<dbReference type="VEuPathDB" id="MicrosporidiaDB:NAPIS_ORF02053"/>
<organism evidence="4 5">
    <name type="scientific">Vairimorpha apis BRL 01</name>
    <dbReference type="NCBI Taxonomy" id="1037528"/>
    <lineage>
        <taxon>Eukaryota</taxon>
        <taxon>Fungi</taxon>
        <taxon>Fungi incertae sedis</taxon>
        <taxon>Microsporidia</taxon>
        <taxon>Nosematidae</taxon>
        <taxon>Vairimorpha</taxon>
    </lineage>
</organism>
<keyword evidence="3" id="KW-0687">Ribonucleoprotein</keyword>
<proteinExistence type="inferred from homology"/>
<dbReference type="Proteomes" id="UP000053780">
    <property type="component" value="Unassembled WGS sequence"/>
</dbReference>
<dbReference type="GO" id="GO:0000028">
    <property type="term" value="P:ribosomal small subunit assembly"/>
    <property type="evidence" value="ECO:0007669"/>
    <property type="project" value="TreeGrafter"/>
</dbReference>
<accession>T0MAG8</accession>
<dbReference type="InterPro" id="IPR000289">
    <property type="entry name" value="Ribosomal_eS28"/>
</dbReference>
<keyword evidence="5" id="KW-1185">Reference proteome</keyword>
<evidence type="ECO:0000256" key="1">
    <source>
        <dbReference type="ARBA" id="ARBA00005943"/>
    </source>
</evidence>
<sequence>MEANLQQQFYGKVTKVSERAGSAGALTLVKLELLDTGRSINRFVKGPIVVGDTVAILECEREHRKLR</sequence>
<dbReference type="OrthoDB" id="10258930at2759"/>
<dbReference type="EMBL" id="KE647293">
    <property type="protein sequence ID" value="EQB60381.1"/>
    <property type="molecule type" value="Genomic_DNA"/>
</dbReference>
<evidence type="ECO:0000313" key="5">
    <source>
        <dbReference type="Proteomes" id="UP000053780"/>
    </source>
</evidence>
<dbReference type="GO" id="GO:0022627">
    <property type="term" value="C:cytosolic small ribosomal subunit"/>
    <property type="evidence" value="ECO:0007669"/>
    <property type="project" value="TreeGrafter"/>
</dbReference>
<dbReference type="PANTHER" id="PTHR10769:SF3">
    <property type="entry name" value="SMALL RIBOSOMAL SUBUNIT PROTEIN ES28"/>
    <property type="match status" value="1"/>
</dbReference>
<evidence type="ECO:0000256" key="2">
    <source>
        <dbReference type="ARBA" id="ARBA00022980"/>
    </source>
</evidence>
<comment type="similarity">
    <text evidence="1">Belongs to the eukaryotic ribosomal protein eS28 family.</text>
</comment>
<gene>
    <name evidence="4" type="ORF">NAPIS_ORF02053</name>
</gene>
<dbReference type="Gene3D" id="2.40.50.140">
    <property type="entry name" value="Nucleic acid-binding proteins"/>
    <property type="match status" value="1"/>
</dbReference>
<dbReference type="GO" id="GO:0006412">
    <property type="term" value="P:translation"/>
    <property type="evidence" value="ECO:0007669"/>
    <property type="project" value="InterPro"/>
</dbReference>
<name>T0MAG8_9MICR</name>
<dbReference type="GO" id="GO:0030490">
    <property type="term" value="P:maturation of SSU-rRNA"/>
    <property type="evidence" value="ECO:0007669"/>
    <property type="project" value="TreeGrafter"/>
</dbReference>